<dbReference type="EMBL" id="CAJMWT010004044">
    <property type="protein sequence ID" value="CAE6483405.1"/>
    <property type="molecule type" value="Genomic_DNA"/>
</dbReference>
<dbReference type="AlphaFoldDB" id="A0A8H3CF91"/>
<evidence type="ECO:0000313" key="2">
    <source>
        <dbReference type="Proteomes" id="UP000663843"/>
    </source>
</evidence>
<proteinExistence type="predicted"/>
<gene>
    <name evidence="1" type="ORF">RDB_LOCUS120877</name>
</gene>
<dbReference type="Proteomes" id="UP000663843">
    <property type="component" value="Unassembled WGS sequence"/>
</dbReference>
<comment type="caution">
    <text evidence="1">The sequence shown here is derived from an EMBL/GenBank/DDBJ whole genome shotgun (WGS) entry which is preliminary data.</text>
</comment>
<accession>A0A8H3CF91</accession>
<evidence type="ECO:0000313" key="1">
    <source>
        <dbReference type="EMBL" id="CAE6483405.1"/>
    </source>
</evidence>
<sequence length="92" mass="11248">MPKRSRRLPLHPLPSYVRKYHIIICMRYIHRSYIDHYVWGYLSHDRGHGYALFYWYFRSYPLPSRAALTLSFNEPGFRFHHGMSHISGYYTH</sequence>
<protein>
    <submittedName>
        <fullName evidence="1">Uncharacterized protein</fullName>
    </submittedName>
</protein>
<organism evidence="1 2">
    <name type="scientific">Rhizoctonia solani</name>
    <dbReference type="NCBI Taxonomy" id="456999"/>
    <lineage>
        <taxon>Eukaryota</taxon>
        <taxon>Fungi</taxon>
        <taxon>Dikarya</taxon>
        <taxon>Basidiomycota</taxon>
        <taxon>Agaricomycotina</taxon>
        <taxon>Agaricomycetes</taxon>
        <taxon>Cantharellales</taxon>
        <taxon>Ceratobasidiaceae</taxon>
        <taxon>Rhizoctonia</taxon>
    </lineage>
</organism>
<name>A0A8H3CF91_9AGAM</name>
<reference evidence="1" key="1">
    <citation type="submission" date="2021-01" db="EMBL/GenBank/DDBJ databases">
        <authorList>
            <person name="Kaushik A."/>
        </authorList>
    </citation>
    <scope>NUCLEOTIDE SEQUENCE</scope>
    <source>
        <strain evidence="1">AG2-2IIIB</strain>
    </source>
</reference>